<dbReference type="SUPFAM" id="SSF49464">
    <property type="entry name" value="Carboxypeptidase regulatory domain-like"/>
    <property type="match status" value="1"/>
</dbReference>
<organism evidence="2 3">
    <name type="scientific">Duncaniella dubosii</name>
    <dbReference type="NCBI Taxonomy" id="2518971"/>
    <lineage>
        <taxon>Bacteria</taxon>
        <taxon>Pseudomonadati</taxon>
        <taxon>Bacteroidota</taxon>
        <taxon>Bacteroidia</taxon>
        <taxon>Bacteroidales</taxon>
        <taxon>Muribaculaceae</taxon>
        <taxon>Duncaniella</taxon>
    </lineage>
</organism>
<sequence length="96" mass="10160">MKKSILFAFFLLLAAIGAQAQNITVHGTVLSKTDDEPLIGASVFSETLKSGAATDIDGQFTISVPKGSKLTISYVGYVTATVEAQAEMTIHLTIVR</sequence>
<feature type="chain" id="PRO_5020422144" description="Carboxypeptidase-like regulatory domain-containing protein" evidence="1">
    <location>
        <begin position="21"/>
        <end position="96"/>
    </location>
</feature>
<dbReference type="EMBL" id="CP039396">
    <property type="protein sequence ID" value="QCD43042.1"/>
    <property type="molecule type" value="Genomic_DNA"/>
</dbReference>
<evidence type="ECO:0000313" key="2">
    <source>
        <dbReference type="EMBL" id="QCD43042.1"/>
    </source>
</evidence>
<dbReference type="KEGG" id="ddb:E7747_12550"/>
<dbReference type="Proteomes" id="UP000297149">
    <property type="component" value="Chromosome"/>
</dbReference>
<keyword evidence="3" id="KW-1185">Reference proteome</keyword>
<dbReference type="Gene3D" id="2.60.40.1120">
    <property type="entry name" value="Carboxypeptidase-like, regulatory domain"/>
    <property type="match status" value="1"/>
</dbReference>
<dbReference type="AlphaFoldDB" id="A0A4P7W581"/>
<keyword evidence="1" id="KW-0732">Signal</keyword>
<gene>
    <name evidence="2" type="ORF">E7747_12550</name>
</gene>
<reference evidence="3" key="1">
    <citation type="submission" date="2019-02" db="EMBL/GenBank/DDBJ databases">
        <title>Isolation and identification of novel species under the genus Muribaculum.</title>
        <authorList>
            <person name="Miyake S."/>
            <person name="Ding Y."/>
            <person name="Low A."/>
            <person name="Soh M."/>
            <person name="Seedorf H."/>
        </authorList>
    </citation>
    <scope>NUCLEOTIDE SEQUENCE [LARGE SCALE GENOMIC DNA]</scope>
    <source>
        <strain evidence="3">H5</strain>
    </source>
</reference>
<evidence type="ECO:0000256" key="1">
    <source>
        <dbReference type="SAM" id="SignalP"/>
    </source>
</evidence>
<dbReference type="InterPro" id="IPR008969">
    <property type="entry name" value="CarboxyPept-like_regulatory"/>
</dbReference>
<name>A0A4P7W581_9BACT</name>
<dbReference type="Pfam" id="PF13715">
    <property type="entry name" value="CarbopepD_reg_2"/>
    <property type="match status" value="1"/>
</dbReference>
<evidence type="ECO:0008006" key="4">
    <source>
        <dbReference type="Google" id="ProtNLM"/>
    </source>
</evidence>
<accession>A0A4P7W581</accession>
<feature type="signal peptide" evidence="1">
    <location>
        <begin position="1"/>
        <end position="20"/>
    </location>
</feature>
<dbReference type="RefSeq" id="WP_136416325.1">
    <property type="nucleotide sequence ID" value="NZ_CP039396.1"/>
</dbReference>
<proteinExistence type="predicted"/>
<protein>
    <recommendedName>
        <fullName evidence="4">Carboxypeptidase-like regulatory domain-containing protein</fullName>
    </recommendedName>
</protein>
<evidence type="ECO:0000313" key="3">
    <source>
        <dbReference type="Proteomes" id="UP000297149"/>
    </source>
</evidence>